<gene>
    <name evidence="3" type="ORF">H4R34_001462</name>
</gene>
<protein>
    <recommendedName>
        <fullName evidence="5">MARVEL domain-containing protein</fullName>
    </recommendedName>
</protein>
<feature type="region of interest" description="Disordered" evidence="1">
    <location>
        <begin position="241"/>
        <end position="270"/>
    </location>
</feature>
<keyword evidence="2" id="KW-0812">Transmembrane</keyword>
<dbReference type="OrthoDB" id="5579918at2759"/>
<evidence type="ECO:0000256" key="2">
    <source>
        <dbReference type="SAM" id="Phobius"/>
    </source>
</evidence>
<comment type="caution">
    <text evidence="3">The sequence shown here is derived from an EMBL/GenBank/DDBJ whole genome shotgun (WGS) entry which is preliminary data.</text>
</comment>
<accession>A0A9W8BBC3</accession>
<feature type="transmembrane region" description="Helical" evidence="2">
    <location>
        <begin position="92"/>
        <end position="112"/>
    </location>
</feature>
<name>A0A9W8BBC3_9FUNG</name>
<evidence type="ECO:0000313" key="4">
    <source>
        <dbReference type="Proteomes" id="UP001151582"/>
    </source>
</evidence>
<evidence type="ECO:0000313" key="3">
    <source>
        <dbReference type="EMBL" id="KAJ1983113.1"/>
    </source>
</evidence>
<feature type="compositionally biased region" description="Gly residues" evidence="1">
    <location>
        <begin position="241"/>
        <end position="252"/>
    </location>
</feature>
<evidence type="ECO:0000256" key="1">
    <source>
        <dbReference type="SAM" id="MobiDB-lite"/>
    </source>
</evidence>
<organism evidence="3 4">
    <name type="scientific">Dimargaris verticillata</name>
    <dbReference type="NCBI Taxonomy" id="2761393"/>
    <lineage>
        <taxon>Eukaryota</taxon>
        <taxon>Fungi</taxon>
        <taxon>Fungi incertae sedis</taxon>
        <taxon>Zoopagomycota</taxon>
        <taxon>Kickxellomycotina</taxon>
        <taxon>Dimargaritomycetes</taxon>
        <taxon>Dimargaritales</taxon>
        <taxon>Dimargaritaceae</taxon>
        <taxon>Dimargaris</taxon>
    </lineage>
</organism>
<dbReference type="EMBL" id="JANBQB010000069">
    <property type="protein sequence ID" value="KAJ1983113.1"/>
    <property type="molecule type" value="Genomic_DNA"/>
</dbReference>
<keyword evidence="4" id="KW-1185">Reference proteome</keyword>
<evidence type="ECO:0008006" key="5">
    <source>
        <dbReference type="Google" id="ProtNLM"/>
    </source>
</evidence>
<reference evidence="3" key="1">
    <citation type="submission" date="2022-07" db="EMBL/GenBank/DDBJ databases">
        <title>Phylogenomic reconstructions and comparative analyses of Kickxellomycotina fungi.</title>
        <authorList>
            <person name="Reynolds N.K."/>
            <person name="Stajich J.E."/>
            <person name="Barry K."/>
            <person name="Grigoriev I.V."/>
            <person name="Crous P."/>
            <person name="Smith M.E."/>
        </authorList>
    </citation>
    <scope>NUCLEOTIDE SEQUENCE</scope>
    <source>
        <strain evidence="3">RSA 567</strain>
    </source>
</reference>
<keyword evidence="2" id="KW-0472">Membrane</keyword>
<dbReference type="Proteomes" id="UP001151582">
    <property type="component" value="Unassembled WGS sequence"/>
</dbReference>
<feature type="transmembrane region" description="Helical" evidence="2">
    <location>
        <begin position="20"/>
        <end position="40"/>
    </location>
</feature>
<feature type="transmembrane region" description="Helical" evidence="2">
    <location>
        <begin position="52"/>
        <end position="71"/>
    </location>
</feature>
<proteinExistence type="predicted"/>
<dbReference type="AlphaFoldDB" id="A0A9W8BBC3"/>
<keyword evidence="2" id="KW-1133">Transmembrane helix</keyword>
<feature type="transmembrane region" description="Helical" evidence="2">
    <location>
        <begin position="132"/>
        <end position="153"/>
    </location>
</feature>
<sequence length="270" mass="28352">MLSLKQYGAYRGVRGAAYMFALLVDVIVLILSAIVVNIIIQYRNLYSTGPQGWTLFMACFSFVVLIALLLISRVRSVVHRRSAATTVRQGTMWIEPALLLLLAVCWAAATISTALQPSLLVESYGRGKTARAVVAFSIFMCMLMSFLAALTIFGSYPHTFGDSLQSTAPHLTTGTGFGGASGAPGSANRVTSNNVGTAAYDHAMNQPQYSDKMPAGGGMHDEYGTGQGMGAAPEVQPNMGGTTGGYAAGPGAGPTVEGTQVNPAMPEPRM</sequence>